<dbReference type="InterPro" id="IPR008920">
    <property type="entry name" value="TF_FadR/GntR_C"/>
</dbReference>
<evidence type="ECO:0000256" key="2">
    <source>
        <dbReference type="ARBA" id="ARBA00023125"/>
    </source>
</evidence>
<dbReference type="GO" id="GO:0003677">
    <property type="term" value="F:DNA binding"/>
    <property type="evidence" value="ECO:0007669"/>
    <property type="project" value="UniProtKB-KW"/>
</dbReference>
<protein>
    <submittedName>
        <fullName evidence="5">Putative HTH-type transcriptional regulator</fullName>
    </submittedName>
</protein>
<dbReference type="SUPFAM" id="SSF46785">
    <property type="entry name" value="Winged helix' DNA-binding domain"/>
    <property type="match status" value="1"/>
</dbReference>
<keyword evidence="3" id="KW-0804">Transcription</keyword>
<evidence type="ECO:0000259" key="4">
    <source>
        <dbReference type="PROSITE" id="PS50949"/>
    </source>
</evidence>
<proteinExistence type="predicted"/>
<dbReference type="EMBL" id="CP000830">
    <property type="protein sequence ID" value="ABV93723.1"/>
    <property type="molecule type" value="Genomic_DNA"/>
</dbReference>
<dbReference type="OrthoDB" id="9815654at2"/>
<evidence type="ECO:0000313" key="6">
    <source>
        <dbReference type="Proteomes" id="UP000006833"/>
    </source>
</evidence>
<dbReference type="InterPro" id="IPR036388">
    <property type="entry name" value="WH-like_DNA-bd_sf"/>
</dbReference>
<dbReference type="Gene3D" id="1.10.10.10">
    <property type="entry name" value="Winged helix-like DNA-binding domain superfamily/Winged helix DNA-binding domain"/>
    <property type="match status" value="1"/>
</dbReference>
<dbReference type="SUPFAM" id="SSF48008">
    <property type="entry name" value="GntR ligand-binding domain-like"/>
    <property type="match status" value="1"/>
</dbReference>
<feature type="domain" description="HTH gntR-type" evidence="4">
    <location>
        <begin position="12"/>
        <end position="79"/>
    </location>
</feature>
<keyword evidence="6" id="KW-1185">Reference proteome</keyword>
<dbReference type="eggNOG" id="COG1802">
    <property type="taxonomic scope" value="Bacteria"/>
</dbReference>
<dbReference type="InterPro" id="IPR011711">
    <property type="entry name" value="GntR_C"/>
</dbReference>
<dbReference type="SMART" id="SM00345">
    <property type="entry name" value="HTH_GNTR"/>
    <property type="match status" value="1"/>
</dbReference>
<keyword evidence="2" id="KW-0238">DNA-binding</keyword>
<dbReference type="RefSeq" id="WP_012178654.1">
    <property type="nucleotide sequence ID" value="NC_009952.1"/>
</dbReference>
<dbReference type="PANTHER" id="PTHR43537">
    <property type="entry name" value="TRANSCRIPTIONAL REGULATOR, GNTR FAMILY"/>
    <property type="match status" value="1"/>
</dbReference>
<dbReference type="STRING" id="398580.Dshi_1984"/>
<evidence type="ECO:0000256" key="1">
    <source>
        <dbReference type="ARBA" id="ARBA00023015"/>
    </source>
</evidence>
<gene>
    <name evidence="5" type="ordered locus">Dshi_1984</name>
</gene>
<dbReference type="Gene3D" id="1.20.120.530">
    <property type="entry name" value="GntR ligand-binding domain-like"/>
    <property type="match status" value="1"/>
</dbReference>
<dbReference type="GO" id="GO:0003700">
    <property type="term" value="F:DNA-binding transcription factor activity"/>
    <property type="evidence" value="ECO:0007669"/>
    <property type="project" value="InterPro"/>
</dbReference>
<dbReference type="KEGG" id="dsh:Dshi_1984"/>
<organism evidence="5 6">
    <name type="scientific">Dinoroseobacter shibae (strain DSM 16493 / NCIMB 14021 / DFL 12)</name>
    <dbReference type="NCBI Taxonomy" id="398580"/>
    <lineage>
        <taxon>Bacteria</taxon>
        <taxon>Pseudomonadati</taxon>
        <taxon>Pseudomonadota</taxon>
        <taxon>Alphaproteobacteria</taxon>
        <taxon>Rhodobacterales</taxon>
        <taxon>Roseobacteraceae</taxon>
        <taxon>Dinoroseobacter</taxon>
    </lineage>
</organism>
<reference evidence="6" key="1">
    <citation type="journal article" date="2010" name="ISME J.">
        <title>The complete genome sequence of the algal symbiont Dinoroseobacter shibae: a hitchhiker's guide to life in the sea.</title>
        <authorList>
            <person name="Wagner-Dobler I."/>
            <person name="Ballhausen B."/>
            <person name="Berger M."/>
            <person name="Brinkhoff T."/>
            <person name="Buchholz I."/>
            <person name="Bunk B."/>
            <person name="Cypionka H."/>
            <person name="Daniel R."/>
            <person name="Drepper T."/>
            <person name="Gerdts G."/>
            <person name="Hahnke S."/>
            <person name="Han C."/>
            <person name="Jahn D."/>
            <person name="Kalhoefer D."/>
            <person name="Kiss H."/>
            <person name="Klenk H.P."/>
            <person name="Kyrpides N."/>
            <person name="Liebl W."/>
            <person name="Liesegang H."/>
            <person name="Meincke L."/>
            <person name="Pati A."/>
            <person name="Petersen J."/>
            <person name="Piekarski T."/>
            <person name="Pommerenke C."/>
            <person name="Pradella S."/>
            <person name="Pukall R."/>
            <person name="Rabus R."/>
            <person name="Stackebrandt E."/>
            <person name="Thole S."/>
            <person name="Thompson L."/>
            <person name="Tielen P."/>
            <person name="Tomasch J."/>
            <person name="von Jan M."/>
            <person name="Wanphrut N."/>
            <person name="Wichels A."/>
            <person name="Zech H."/>
            <person name="Simon M."/>
        </authorList>
    </citation>
    <scope>NUCLEOTIDE SEQUENCE [LARGE SCALE GENOMIC DNA]</scope>
    <source>
        <strain evidence="6">DSM 16493 / NCIMB 14021 / DFL 12</strain>
    </source>
</reference>
<dbReference type="InterPro" id="IPR000524">
    <property type="entry name" value="Tscrpt_reg_HTH_GntR"/>
</dbReference>
<evidence type="ECO:0000313" key="5">
    <source>
        <dbReference type="EMBL" id="ABV93723.1"/>
    </source>
</evidence>
<dbReference type="Pfam" id="PF07729">
    <property type="entry name" value="FCD"/>
    <property type="match status" value="1"/>
</dbReference>
<name>A8LP41_DINSH</name>
<dbReference type="SMART" id="SM00895">
    <property type="entry name" value="FCD"/>
    <property type="match status" value="1"/>
</dbReference>
<dbReference type="Pfam" id="PF00392">
    <property type="entry name" value="GntR"/>
    <property type="match status" value="1"/>
</dbReference>
<sequence length="215" mass="23766">MCALNIARIDPVSLRDTVYAELRGAFTRGEFGPGDAVSLRGLAEMLGTSMTPVREAVRRLVAEGALEDMPNRSLRVPDLPEARIRELWRARLSLEGLALDLAMDRMTDAARAELSAILTREGPQPDLQQNYDFHLTLYRQSESTVILPLIEALWLQYGACLHLVMQHPDAREIAQHTHHLELLAALERGDRAAAQAALARDIGRSFGVLLPEGVA</sequence>
<dbReference type="PROSITE" id="PS50949">
    <property type="entry name" value="HTH_GNTR"/>
    <property type="match status" value="1"/>
</dbReference>
<dbReference type="InterPro" id="IPR036390">
    <property type="entry name" value="WH_DNA-bd_sf"/>
</dbReference>
<dbReference type="HOGENOM" id="CLU_017584_5_4_5"/>
<accession>A8LP41</accession>
<dbReference type="AlphaFoldDB" id="A8LP41"/>
<evidence type="ECO:0000256" key="3">
    <source>
        <dbReference type="ARBA" id="ARBA00023163"/>
    </source>
</evidence>
<keyword evidence="1" id="KW-0805">Transcription regulation</keyword>
<dbReference type="PANTHER" id="PTHR43537:SF39">
    <property type="entry name" value="HTH-TYPE TRANSCRIPTIONAL REGULATOR MCBR"/>
    <property type="match status" value="1"/>
</dbReference>
<dbReference type="Proteomes" id="UP000006833">
    <property type="component" value="Chromosome"/>
</dbReference>